<protein>
    <submittedName>
        <fullName evidence="1">Uncharacterized protein</fullName>
    </submittedName>
</protein>
<reference evidence="1" key="1">
    <citation type="submission" date="2020-08" db="EMBL/GenBank/DDBJ databases">
        <title>Multicomponent nature underlies the extraordinary mechanical properties of spider dragline silk.</title>
        <authorList>
            <person name="Kono N."/>
            <person name="Nakamura H."/>
            <person name="Mori M."/>
            <person name="Yoshida Y."/>
            <person name="Ohtoshi R."/>
            <person name="Malay A.D."/>
            <person name="Moran D.A.P."/>
            <person name="Tomita M."/>
            <person name="Numata K."/>
            <person name="Arakawa K."/>
        </authorList>
    </citation>
    <scope>NUCLEOTIDE SEQUENCE</scope>
</reference>
<gene>
    <name evidence="1" type="ORF">NPIL_501671</name>
</gene>
<dbReference type="EMBL" id="BMAW01119747">
    <property type="protein sequence ID" value="GFT86288.1"/>
    <property type="molecule type" value="Genomic_DNA"/>
</dbReference>
<organism evidence="1 2">
    <name type="scientific">Nephila pilipes</name>
    <name type="common">Giant wood spider</name>
    <name type="synonym">Nephila maculata</name>
    <dbReference type="NCBI Taxonomy" id="299642"/>
    <lineage>
        <taxon>Eukaryota</taxon>
        <taxon>Metazoa</taxon>
        <taxon>Ecdysozoa</taxon>
        <taxon>Arthropoda</taxon>
        <taxon>Chelicerata</taxon>
        <taxon>Arachnida</taxon>
        <taxon>Araneae</taxon>
        <taxon>Araneomorphae</taxon>
        <taxon>Entelegynae</taxon>
        <taxon>Araneoidea</taxon>
        <taxon>Nephilidae</taxon>
        <taxon>Nephila</taxon>
    </lineage>
</organism>
<proteinExistence type="predicted"/>
<keyword evidence="2" id="KW-1185">Reference proteome</keyword>
<name>A0A8X6PXM2_NEPPI</name>
<evidence type="ECO:0000313" key="2">
    <source>
        <dbReference type="Proteomes" id="UP000887013"/>
    </source>
</evidence>
<sequence>MITYPPELLKILHCVKNEQYVWSVKVLTKRRLFLEELVEYWKNYTIKVVKGIQTKNDNVPSGAPENTSLRKKRARRMVCQSIDQTKAIFGRIRTPENTSLRKKRARRMVCQSIDQTKAIFGRIRFIFTYFEGRKLLPRSEDAIKVVKGIRTKNGKVLSGSPENTSLRKKRARCMVCP</sequence>
<accession>A0A8X6PXM2</accession>
<evidence type="ECO:0000313" key="1">
    <source>
        <dbReference type="EMBL" id="GFT86288.1"/>
    </source>
</evidence>
<dbReference type="Proteomes" id="UP000887013">
    <property type="component" value="Unassembled WGS sequence"/>
</dbReference>
<comment type="caution">
    <text evidence="1">The sequence shown here is derived from an EMBL/GenBank/DDBJ whole genome shotgun (WGS) entry which is preliminary data.</text>
</comment>
<dbReference type="AlphaFoldDB" id="A0A8X6PXM2"/>